<sequence>MGNYVNISLATLNNATLYNVTYPTLFISYAYVDTVLYIIDWGDTTPKPGEEKSIMELREKRKLEEEAGRYSTQVLSLKEKLEFTPLSRNKVGMKADCKGSSTGTGLD</sequence>
<evidence type="ECO:0000256" key="3">
    <source>
        <dbReference type="ARBA" id="ARBA00022692"/>
    </source>
</evidence>
<reference evidence="7" key="1">
    <citation type="journal article" date="2018" name="PLoS ONE">
        <title>Chinook salmon (Oncorhynchus tshawytscha) genome and transcriptome.</title>
        <authorList>
            <person name="Christensen K.A."/>
            <person name="Leong J.S."/>
            <person name="Sakhrani D."/>
            <person name="Biagi C.A."/>
            <person name="Minkley D.R."/>
            <person name="Withler R.E."/>
            <person name="Rondeau E.B."/>
            <person name="Koop B.F."/>
            <person name="Devlin R.H."/>
        </authorList>
    </citation>
    <scope>NUCLEOTIDE SEQUENCE [LARGE SCALE GENOMIC DNA]</scope>
</reference>
<protein>
    <submittedName>
        <fullName evidence="6">Uncharacterized protein</fullName>
    </submittedName>
</protein>
<dbReference type="Pfam" id="PF15990">
    <property type="entry name" value="UPF0767"/>
    <property type="match status" value="1"/>
</dbReference>
<dbReference type="AlphaFoldDB" id="A0A8C8FN67"/>
<evidence type="ECO:0000256" key="4">
    <source>
        <dbReference type="ARBA" id="ARBA00022989"/>
    </source>
</evidence>
<evidence type="ECO:0000256" key="2">
    <source>
        <dbReference type="ARBA" id="ARBA00007304"/>
    </source>
</evidence>
<reference evidence="6" key="2">
    <citation type="submission" date="2025-08" db="UniProtKB">
        <authorList>
            <consortium name="Ensembl"/>
        </authorList>
    </citation>
    <scope>IDENTIFICATION</scope>
</reference>
<organism evidence="6 7">
    <name type="scientific">Oncorhynchus tshawytscha</name>
    <name type="common">Chinook salmon</name>
    <name type="synonym">Salmo tshawytscha</name>
    <dbReference type="NCBI Taxonomy" id="74940"/>
    <lineage>
        <taxon>Eukaryota</taxon>
        <taxon>Metazoa</taxon>
        <taxon>Chordata</taxon>
        <taxon>Craniata</taxon>
        <taxon>Vertebrata</taxon>
        <taxon>Euteleostomi</taxon>
        <taxon>Actinopterygii</taxon>
        <taxon>Neopterygii</taxon>
        <taxon>Teleostei</taxon>
        <taxon>Protacanthopterygii</taxon>
        <taxon>Salmoniformes</taxon>
        <taxon>Salmonidae</taxon>
        <taxon>Salmoninae</taxon>
        <taxon>Oncorhynchus</taxon>
    </lineage>
</organism>
<keyword evidence="7" id="KW-1185">Reference proteome</keyword>
<name>A0A8C8FN67_ONCTS</name>
<dbReference type="Ensembl" id="ENSOTST00005153350.1">
    <property type="protein sequence ID" value="ENSOTSP00005150801.1"/>
    <property type="gene ID" value="ENSOTSG00005052241.1"/>
</dbReference>
<keyword evidence="5" id="KW-0472">Membrane</keyword>
<evidence type="ECO:0000313" key="6">
    <source>
        <dbReference type="Ensembl" id="ENSOTSP00005150801.1"/>
    </source>
</evidence>
<evidence type="ECO:0000256" key="5">
    <source>
        <dbReference type="ARBA" id="ARBA00023136"/>
    </source>
</evidence>
<comment type="similarity">
    <text evidence="2">Belongs to the SMIM12 family.</text>
</comment>
<evidence type="ECO:0000313" key="7">
    <source>
        <dbReference type="Proteomes" id="UP000694402"/>
    </source>
</evidence>
<keyword evidence="4" id="KW-1133">Transmembrane helix</keyword>
<dbReference type="GO" id="GO:0016020">
    <property type="term" value="C:membrane"/>
    <property type="evidence" value="ECO:0007669"/>
    <property type="project" value="UniProtKB-SubCell"/>
</dbReference>
<accession>A0A8C8FN67</accession>
<proteinExistence type="inferred from homology"/>
<keyword evidence="3" id="KW-0812">Transmembrane</keyword>
<dbReference type="InterPro" id="IPR031933">
    <property type="entry name" value="UPF0767"/>
</dbReference>
<evidence type="ECO:0000256" key="1">
    <source>
        <dbReference type="ARBA" id="ARBA00004167"/>
    </source>
</evidence>
<reference evidence="6" key="3">
    <citation type="submission" date="2025-09" db="UniProtKB">
        <authorList>
            <consortium name="Ensembl"/>
        </authorList>
    </citation>
    <scope>IDENTIFICATION</scope>
</reference>
<comment type="subcellular location">
    <subcellularLocation>
        <location evidence="1">Membrane</location>
        <topology evidence="1">Single-pass membrane protein</topology>
    </subcellularLocation>
</comment>
<dbReference type="Proteomes" id="UP000694402">
    <property type="component" value="Unassembled WGS sequence"/>
</dbReference>